<keyword evidence="1" id="KW-1133">Transmembrane helix</keyword>
<dbReference type="PANTHER" id="PTHR23320:SF128">
    <property type="entry name" value="MEMBRANE-SPANNING 4-DOMAINS SUBFAMILY A MEMBER 4A"/>
    <property type="match status" value="1"/>
</dbReference>
<reference evidence="2" key="2">
    <citation type="submission" date="2025-08" db="UniProtKB">
        <authorList>
            <consortium name="Ensembl"/>
        </authorList>
    </citation>
    <scope>IDENTIFICATION</scope>
</reference>
<dbReference type="OrthoDB" id="8714947at2759"/>
<dbReference type="GeneID" id="108942476"/>
<proteinExistence type="predicted"/>
<dbReference type="PANTHER" id="PTHR23320">
    <property type="entry name" value="MEMBRANE-SPANNING 4-DOMAINS SUBFAMILY A MS4A -RELATED"/>
    <property type="match status" value="1"/>
</dbReference>
<keyword evidence="1" id="KW-0812">Transmembrane</keyword>
<name>A0A8C9RKQ7_SCLFO</name>
<dbReference type="Ensembl" id="ENSSFOT00015014469.2">
    <property type="protein sequence ID" value="ENSSFOP00015014297.1"/>
    <property type="gene ID" value="ENSSFOG00015009209.2"/>
</dbReference>
<reference evidence="2" key="3">
    <citation type="submission" date="2025-09" db="UniProtKB">
        <authorList>
            <consortium name="Ensembl"/>
        </authorList>
    </citation>
    <scope>IDENTIFICATION</scope>
</reference>
<feature type="transmembrane region" description="Helical" evidence="1">
    <location>
        <begin position="31"/>
        <end position="50"/>
    </location>
</feature>
<dbReference type="GO" id="GO:0016020">
    <property type="term" value="C:membrane"/>
    <property type="evidence" value="ECO:0007669"/>
    <property type="project" value="UniProtKB-SubCell"/>
</dbReference>
<dbReference type="Proteomes" id="UP000694397">
    <property type="component" value="Chromosome 23"/>
</dbReference>
<feature type="transmembrane region" description="Helical" evidence="1">
    <location>
        <begin position="87"/>
        <end position="111"/>
    </location>
</feature>
<gene>
    <name evidence="2" type="primary">LOC108942476</name>
</gene>
<dbReference type="AlphaFoldDB" id="A0A8C9RKQ7"/>
<feature type="transmembrane region" description="Helical" evidence="1">
    <location>
        <begin position="132"/>
        <end position="154"/>
    </location>
</feature>
<accession>A0A8C9RKQ7</accession>
<feature type="transmembrane region" description="Helical" evidence="1">
    <location>
        <begin position="160"/>
        <end position="181"/>
    </location>
</feature>
<protein>
    <submittedName>
        <fullName evidence="2">Uncharacterized LOC108942476</fullName>
    </submittedName>
</protein>
<dbReference type="GeneTree" id="ENSGT00400000025005"/>
<evidence type="ECO:0000313" key="3">
    <source>
        <dbReference type="Proteomes" id="UP000694397"/>
    </source>
</evidence>
<feature type="transmembrane region" description="Helical" evidence="1">
    <location>
        <begin position="62"/>
        <end position="81"/>
    </location>
</feature>
<organism evidence="2 3">
    <name type="scientific">Scleropages formosus</name>
    <name type="common">Asian bonytongue</name>
    <name type="synonym">Osteoglossum formosum</name>
    <dbReference type="NCBI Taxonomy" id="113540"/>
    <lineage>
        <taxon>Eukaryota</taxon>
        <taxon>Metazoa</taxon>
        <taxon>Chordata</taxon>
        <taxon>Craniata</taxon>
        <taxon>Vertebrata</taxon>
        <taxon>Euteleostomi</taxon>
        <taxon>Actinopterygii</taxon>
        <taxon>Neopterygii</taxon>
        <taxon>Teleostei</taxon>
        <taxon>Osteoglossocephala</taxon>
        <taxon>Osteoglossomorpha</taxon>
        <taxon>Osteoglossiformes</taxon>
        <taxon>Osteoglossidae</taxon>
        <taxon>Scleropages</taxon>
    </lineage>
</organism>
<keyword evidence="3" id="KW-1185">Reference proteome</keyword>
<dbReference type="KEGG" id="sfm:108942476"/>
<reference evidence="2 3" key="1">
    <citation type="submission" date="2019-04" db="EMBL/GenBank/DDBJ databases">
        <authorList>
            <consortium name="Wellcome Sanger Institute Data Sharing"/>
        </authorList>
    </citation>
    <scope>NUCLEOTIDE SEQUENCE [LARGE SCALE GENOMIC DNA]</scope>
</reference>
<dbReference type="RefSeq" id="XP_018621392.1">
    <property type="nucleotide sequence ID" value="XM_018765876.1"/>
</dbReference>
<dbReference type="InterPro" id="IPR030417">
    <property type="entry name" value="MS4A"/>
</dbReference>
<evidence type="ECO:0000313" key="2">
    <source>
        <dbReference type="Ensembl" id="ENSSFOP00015014297.1"/>
    </source>
</evidence>
<keyword evidence="1" id="KW-0472">Membrane</keyword>
<sequence>MGIESQEATPTSHSLSPAQVQMFQRAEPKTLGAIQIIIAVLTLCLSVTLLQQQIHFSADIKVLCVVFGQLILSGAAFVHAGRSPSVFWVKATLVLHLVSAAFTTAAIGLLSKHLPYRQDAYHCEHCLRLEHYSVMLIDGILGTLILFLVLELLICITALLYGLSALANGSFPLVVGSLVVSRPQSQSTVVRPEPPAQQPQVIISSPERELMPELATPVDEPQVAPADMEAQP</sequence>
<evidence type="ECO:0000256" key="1">
    <source>
        <dbReference type="SAM" id="Phobius"/>
    </source>
</evidence>